<comment type="caution">
    <text evidence="2">The sequence shown here is derived from an EMBL/GenBank/DDBJ whole genome shotgun (WGS) entry which is preliminary data.</text>
</comment>
<sequence>MPATSFRPTMKRMAHDAGSKTRTAGRFPKGSKSKSVTPPVRRQRQGLGSQDPEGFPRDLKDSSDSKDSTGLQVCLGRAGCVLSQRCPVSAIAYVARGMRNLQEPHLAVNFVISSDWTLDVEMKMEGGEKWSNPNVKNN</sequence>
<name>A0AAV7W1R0_PLEWA</name>
<keyword evidence="3" id="KW-1185">Reference proteome</keyword>
<accession>A0AAV7W1R0</accession>
<dbReference type="EMBL" id="JANPWB010000002">
    <property type="protein sequence ID" value="KAJ1206886.1"/>
    <property type="molecule type" value="Genomic_DNA"/>
</dbReference>
<proteinExistence type="predicted"/>
<feature type="compositionally biased region" description="Basic and acidic residues" evidence="1">
    <location>
        <begin position="54"/>
        <end position="67"/>
    </location>
</feature>
<dbReference type="Proteomes" id="UP001066276">
    <property type="component" value="Chromosome 1_2"/>
</dbReference>
<dbReference type="AlphaFoldDB" id="A0AAV7W1R0"/>
<evidence type="ECO:0000256" key="1">
    <source>
        <dbReference type="SAM" id="MobiDB-lite"/>
    </source>
</evidence>
<evidence type="ECO:0000313" key="3">
    <source>
        <dbReference type="Proteomes" id="UP001066276"/>
    </source>
</evidence>
<evidence type="ECO:0000313" key="2">
    <source>
        <dbReference type="EMBL" id="KAJ1206886.1"/>
    </source>
</evidence>
<gene>
    <name evidence="2" type="ORF">NDU88_002279</name>
</gene>
<protein>
    <submittedName>
        <fullName evidence="2">Uncharacterized protein</fullName>
    </submittedName>
</protein>
<reference evidence="2" key="1">
    <citation type="journal article" date="2022" name="bioRxiv">
        <title>Sequencing and chromosome-scale assembly of the giantPleurodeles waltlgenome.</title>
        <authorList>
            <person name="Brown T."/>
            <person name="Elewa A."/>
            <person name="Iarovenko S."/>
            <person name="Subramanian E."/>
            <person name="Araus A.J."/>
            <person name="Petzold A."/>
            <person name="Susuki M."/>
            <person name="Suzuki K.-i.T."/>
            <person name="Hayashi T."/>
            <person name="Toyoda A."/>
            <person name="Oliveira C."/>
            <person name="Osipova E."/>
            <person name="Leigh N.D."/>
            <person name="Simon A."/>
            <person name="Yun M.H."/>
        </authorList>
    </citation>
    <scope>NUCLEOTIDE SEQUENCE</scope>
    <source>
        <strain evidence="2">20211129_DDA</strain>
        <tissue evidence="2">Liver</tissue>
    </source>
</reference>
<feature type="region of interest" description="Disordered" evidence="1">
    <location>
        <begin position="1"/>
        <end position="70"/>
    </location>
</feature>
<organism evidence="2 3">
    <name type="scientific">Pleurodeles waltl</name>
    <name type="common">Iberian ribbed newt</name>
    <dbReference type="NCBI Taxonomy" id="8319"/>
    <lineage>
        <taxon>Eukaryota</taxon>
        <taxon>Metazoa</taxon>
        <taxon>Chordata</taxon>
        <taxon>Craniata</taxon>
        <taxon>Vertebrata</taxon>
        <taxon>Euteleostomi</taxon>
        <taxon>Amphibia</taxon>
        <taxon>Batrachia</taxon>
        <taxon>Caudata</taxon>
        <taxon>Salamandroidea</taxon>
        <taxon>Salamandridae</taxon>
        <taxon>Pleurodelinae</taxon>
        <taxon>Pleurodeles</taxon>
    </lineage>
</organism>